<dbReference type="EMBL" id="OU900097">
    <property type="protein sequence ID" value="CAG9861164.1"/>
    <property type="molecule type" value="Genomic_DNA"/>
</dbReference>
<dbReference type="Proteomes" id="UP001153712">
    <property type="component" value="Chromosome 4"/>
</dbReference>
<feature type="compositionally biased region" description="Polar residues" evidence="1">
    <location>
        <begin position="91"/>
        <end position="100"/>
    </location>
</feature>
<organism evidence="2 3">
    <name type="scientific">Phyllotreta striolata</name>
    <name type="common">Striped flea beetle</name>
    <name type="synonym">Crioceris striolata</name>
    <dbReference type="NCBI Taxonomy" id="444603"/>
    <lineage>
        <taxon>Eukaryota</taxon>
        <taxon>Metazoa</taxon>
        <taxon>Ecdysozoa</taxon>
        <taxon>Arthropoda</taxon>
        <taxon>Hexapoda</taxon>
        <taxon>Insecta</taxon>
        <taxon>Pterygota</taxon>
        <taxon>Neoptera</taxon>
        <taxon>Endopterygota</taxon>
        <taxon>Coleoptera</taxon>
        <taxon>Polyphaga</taxon>
        <taxon>Cucujiformia</taxon>
        <taxon>Chrysomeloidea</taxon>
        <taxon>Chrysomelidae</taxon>
        <taxon>Galerucinae</taxon>
        <taxon>Alticini</taxon>
        <taxon>Phyllotreta</taxon>
    </lineage>
</organism>
<name>A0A9N9TTX1_PHYSR</name>
<gene>
    <name evidence="2" type="ORF">PHYEVI_LOCUS7507</name>
</gene>
<feature type="region of interest" description="Disordered" evidence="1">
    <location>
        <begin position="1"/>
        <end position="29"/>
    </location>
</feature>
<evidence type="ECO:0000313" key="3">
    <source>
        <dbReference type="Proteomes" id="UP001153712"/>
    </source>
</evidence>
<protein>
    <submittedName>
        <fullName evidence="2">Uncharacterized protein</fullName>
    </submittedName>
</protein>
<evidence type="ECO:0000313" key="2">
    <source>
        <dbReference type="EMBL" id="CAG9861164.1"/>
    </source>
</evidence>
<reference evidence="2" key="1">
    <citation type="submission" date="2022-01" db="EMBL/GenBank/DDBJ databases">
        <authorList>
            <person name="King R."/>
        </authorList>
    </citation>
    <scope>NUCLEOTIDE SEQUENCE</scope>
</reference>
<accession>A0A9N9TTX1</accession>
<sequence length="189" mass="20880">MVKDSSRKSSSASEASQSSAPDSSQQLQDDCSYRDIIELVVKFYGETERKKVKESERKAACVDRGIDCSRSLQITEAQDNAGNAPIPTRPPVQNTNQANFPDIDNTSDVSLRMLLGPSMDETAVLILCNIELLYEFVNLCSCYGRHFIDELVPLLRSLLRSSNNCVRLLVASTILMMLASPLVSIDCII</sequence>
<dbReference type="AlphaFoldDB" id="A0A9N9TTX1"/>
<keyword evidence="3" id="KW-1185">Reference proteome</keyword>
<feature type="compositionally biased region" description="Low complexity" evidence="1">
    <location>
        <begin position="8"/>
        <end position="29"/>
    </location>
</feature>
<evidence type="ECO:0000256" key="1">
    <source>
        <dbReference type="SAM" id="MobiDB-lite"/>
    </source>
</evidence>
<feature type="region of interest" description="Disordered" evidence="1">
    <location>
        <begin position="79"/>
        <end position="100"/>
    </location>
</feature>
<proteinExistence type="predicted"/>